<gene>
    <name evidence="2" type="ORF">FC50_GL001482</name>
</gene>
<dbReference type="PROSITE" id="PS50943">
    <property type="entry name" value="HTH_CROC1"/>
    <property type="match status" value="1"/>
</dbReference>
<accession>A0A0R1TY33</accession>
<dbReference type="OrthoDB" id="2327625at2"/>
<dbReference type="CDD" id="cd00093">
    <property type="entry name" value="HTH_XRE"/>
    <property type="match status" value="1"/>
</dbReference>
<dbReference type="GO" id="GO:0003677">
    <property type="term" value="F:DNA binding"/>
    <property type="evidence" value="ECO:0007669"/>
    <property type="project" value="InterPro"/>
</dbReference>
<evidence type="ECO:0000313" key="2">
    <source>
        <dbReference type="EMBL" id="KRL86070.1"/>
    </source>
</evidence>
<reference evidence="2 3" key="1">
    <citation type="journal article" date="2015" name="Genome Announc.">
        <title>Expanding the biotechnology potential of lactobacilli through comparative genomics of 213 strains and associated genera.</title>
        <authorList>
            <person name="Sun Z."/>
            <person name="Harris H.M."/>
            <person name="McCann A."/>
            <person name="Guo C."/>
            <person name="Argimon S."/>
            <person name="Zhang W."/>
            <person name="Yang X."/>
            <person name="Jeffery I.B."/>
            <person name="Cooney J.C."/>
            <person name="Kagawa T.F."/>
            <person name="Liu W."/>
            <person name="Song Y."/>
            <person name="Salvetti E."/>
            <person name="Wrobel A."/>
            <person name="Rasinkangas P."/>
            <person name="Parkhill J."/>
            <person name="Rea M.C."/>
            <person name="O'Sullivan O."/>
            <person name="Ritari J."/>
            <person name="Douillard F.P."/>
            <person name="Paul Ross R."/>
            <person name="Yang R."/>
            <person name="Briner A.E."/>
            <person name="Felis G.E."/>
            <person name="de Vos W.M."/>
            <person name="Barrangou R."/>
            <person name="Klaenhammer T.R."/>
            <person name="Caufield P.W."/>
            <person name="Cui Y."/>
            <person name="Zhang H."/>
            <person name="O'Toole P.W."/>
        </authorList>
    </citation>
    <scope>NUCLEOTIDE SEQUENCE [LARGE SCALE GENOMIC DNA]</scope>
    <source>
        <strain evidence="2 3">DSM 15945</strain>
    </source>
</reference>
<dbReference type="SMART" id="SM00530">
    <property type="entry name" value="HTH_XRE"/>
    <property type="match status" value="1"/>
</dbReference>
<dbReference type="Gene3D" id="1.10.260.40">
    <property type="entry name" value="lambda repressor-like DNA-binding domains"/>
    <property type="match status" value="1"/>
</dbReference>
<dbReference type="PATRIC" id="fig|1423783.4.peg.1523"/>
<comment type="caution">
    <text evidence="2">The sequence shown here is derived from an EMBL/GenBank/DDBJ whole genome shotgun (WGS) entry which is preliminary data.</text>
</comment>
<dbReference type="EMBL" id="AZFJ01000049">
    <property type="protein sequence ID" value="KRL86070.1"/>
    <property type="molecule type" value="Genomic_DNA"/>
</dbReference>
<dbReference type="InterPro" id="IPR001387">
    <property type="entry name" value="Cro/C1-type_HTH"/>
</dbReference>
<keyword evidence="3" id="KW-1185">Reference proteome</keyword>
<dbReference type="STRING" id="1423783.FC50_GL001482"/>
<feature type="domain" description="HTH cro/C1-type" evidence="1">
    <location>
        <begin position="13"/>
        <end position="65"/>
    </location>
</feature>
<dbReference type="InterPro" id="IPR010982">
    <property type="entry name" value="Lambda_DNA-bd_dom_sf"/>
</dbReference>
<dbReference type="Pfam" id="PF13560">
    <property type="entry name" value="HTH_31"/>
    <property type="match status" value="1"/>
</dbReference>
<name>A0A0R1TY33_9LACO</name>
<dbReference type="SUPFAM" id="SSF47413">
    <property type="entry name" value="lambda repressor-like DNA-binding domains"/>
    <property type="match status" value="1"/>
</dbReference>
<evidence type="ECO:0000313" key="3">
    <source>
        <dbReference type="Proteomes" id="UP000051922"/>
    </source>
</evidence>
<dbReference type="Proteomes" id="UP000051922">
    <property type="component" value="Unassembled WGS sequence"/>
</dbReference>
<sequence>MRMADYGQIGALFREVRKRRGLTLQQVAAGWSVASLSRFERGNLAISADRLHRLQLQLGLTDTDLGEYLGRNSGASEISIRDWMGRIVRADFHSGPRQLIALAEELQASTLPDSWAKKMLMILINHYVLVKRGVIEGLLDSELVVVEHYFLSPGPWVQLDFLFASKVVPFLPTKYLHRLINHVNDLDVLTMPSMLHVITLQPLVWAVFQAGATDNDDTAVDWAYKVSQMYGDQEPDLYKFYINRFMGLVDAEYRARSDVSATAVEKFLGALYRIDALQATELRRWYRYWHQCEEGLR</sequence>
<proteinExistence type="predicted"/>
<dbReference type="AlphaFoldDB" id="A0A0R1TY33"/>
<evidence type="ECO:0000259" key="1">
    <source>
        <dbReference type="PROSITE" id="PS50943"/>
    </source>
</evidence>
<protein>
    <recommendedName>
        <fullName evidence="1">HTH cro/C1-type domain-containing protein</fullName>
    </recommendedName>
</protein>
<organism evidence="2 3">
    <name type="scientific">Lacticaseibacillus pantheris DSM 15945 = JCM 12539 = NBRC 106106</name>
    <dbReference type="NCBI Taxonomy" id="1423783"/>
    <lineage>
        <taxon>Bacteria</taxon>
        <taxon>Bacillati</taxon>
        <taxon>Bacillota</taxon>
        <taxon>Bacilli</taxon>
        <taxon>Lactobacillales</taxon>
        <taxon>Lactobacillaceae</taxon>
        <taxon>Lacticaseibacillus</taxon>
    </lineage>
</organism>